<proteinExistence type="predicted"/>
<protein>
    <submittedName>
        <fullName evidence="1">Uncharacterized protein</fullName>
    </submittedName>
</protein>
<gene>
    <name evidence="1" type="ORF">SDC9_69969</name>
</gene>
<organism evidence="1">
    <name type="scientific">bioreactor metagenome</name>
    <dbReference type="NCBI Taxonomy" id="1076179"/>
    <lineage>
        <taxon>unclassified sequences</taxon>
        <taxon>metagenomes</taxon>
        <taxon>ecological metagenomes</taxon>
    </lineage>
</organism>
<comment type="caution">
    <text evidence="1">The sequence shown here is derived from an EMBL/GenBank/DDBJ whole genome shotgun (WGS) entry which is preliminary data.</text>
</comment>
<dbReference type="AlphaFoldDB" id="A0A644Y4L0"/>
<dbReference type="EMBL" id="VSSQ01004045">
    <property type="protein sequence ID" value="MPM23495.1"/>
    <property type="molecule type" value="Genomic_DNA"/>
</dbReference>
<sequence>MPRPAYRIELHHGVVLFENPAFGGHGRVSEKGKHRGIPVSRSGKSVKVEIPSCFKIGGLFRRPVNGGTPVPYKRGGKGGDFFSMEENGVVIPLLCFTDDRAVKFPFPRDRGDFFHVLRGDDEQHSFLGFGEGDLPWLHVRSPKRHPVEVEFHADTALRRHLARG</sequence>
<name>A0A644Y4L0_9ZZZZ</name>
<reference evidence="1" key="1">
    <citation type="submission" date="2019-08" db="EMBL/GenBank/DDBJ databases">
        <authorList>
            <person name="Kucharzyk K."/>
            <person name="Murdoch R.W."/>
            <person name="Higgins S."/>
            <person name="Loffler F."/>
        </authorList>
    </citation>
    <scope>NUCLEOTIDE SEQUENCE</scope>
</reference>
<evidence type="ECO:0000313" key="1">
    <source>
        <dbReference type="EMBL" id="MPM23495.1"/>
    </source>
</evidence>
<accession>A0A644Y4L0</accession>